<name>A0A5K0U7F8_9VIRU</name>
<dbReference type="Proteomes" id="UP000594342">
    <property type="component" value="Unassembled WGS sequence"/>
</dbReference>
<feature type="region of interest" description="Disordered" evidence="1">
    <location>
        <begin position="1"/>
        <end position="43"/>
    </location>
</feature>
<proteinExistence type="predicted"/>
<gene>
    <name evidence="2" type="ORF">YASMINEVIRUS_331</name>
</gene>
<accession>A0A5K0U7F8</accession>
<feature type="region of interest" description="Disordered" evidence="1">
    <location>
        <begin position="232"/>
        <end position="266"/>
    </location>
</feature>
<sequence>MSNQPQPILVNTDSDTSIDDQKDAKGSMKQTSTRGRRDQEMTPALNSKIFRATDIIPDFSEVNTVSAVDARSPSDEVAYHCISTKGTKPSQPAYRPETIDTIIRNLDKHESDASGSVTDDSSEFVTKSRFSTLIGDMRVDLLSLISLVNVLSKNSTANDSEMQNIKRDICRLVDENTQLKERLARLREEGDRRYDTMCKLYDSKIEELQRRVGSSERSTDVPVLVEGSRGSSNIRVVRKPRTQQRDDLESTDDTNDSVDSVPKFVDSQAEKRATKFKVSQPRTRTGANDVFGTVVEKPEEPIMSGAFRQTARKDVVETKVKQVTDSKTARANRLGLGQGTISDKTSIRRM</sequence>
<feature type="compositionally biased region" description="Polar residues" evidence="1">
    <location>
        <begin position="1"/>
        <end position="15"/>
    </location>
</feature>
<reference evidence="2 3" key="1">
    <citation type="submission" date="2018-10" db="EMBL/GenBank/DDBJ databases">
        <authorList>
            <consortium name="IHU Genomes"/>
        </authorList>
    </citation>
    <scope>NUCLEOTIDE SEQUENCE [LARGE SCALE GENOMIC DNA]</scope>
    <source>
        <strain evidence="2 3">A1</strain>
    </source>
</reference>
<dbReference type="EMBL" id="UPSH01000001">
    <property type="protein sequence ID" value="VBB17868.1"/>
    <property type="molecule type" value="Genomic_DNA"/>
</dbReference>
<keyword evidence="3" id="KW-1185">Reference proteome</keyword>
<organism evidence="2 3">
    <name type="scientific">Yasminevirus sp. GU-2018</name>
    <dbReference type="NCBI Taxonomy" id="2420051"/>
    <lineage>
        <taxon>Viruses</taxon>
        <taxon>Varidnaviria</taxon>
        <taxon>Bamfordvirae</taxon>
        <taxon>Nucleocytoviricota</taxon>
        <taxon>Megaviricetes</taxon>
        <taxon>Imitervirales</taxon>
        <taxon>Mimiviridae</taxon>
        <taxon>Klosneuvirinae</taxon>
        <taxon>Yasminevirus</taxon>
        <taxon>Yasminevirus saudimassiliense</taxon>
    </lineage>
</organism>
<evidence type="ECO:0000256" key="1">
    <source>
        <dbReference type="SAM" id="MobiDB-lite"/>
    </source>
</evidence>
<evidence type="ECO:0000313" key="3">
    <source>
        <dbReference type="Proteomes" id="UP000594342"/>
    </source>
</evidence>
<protein>
    <submittedName>
        <fullName evidence="2">Uncharacterized protein</fullName>
    </submittedName>
</protein>
<comment type="caution">
    <text evidence="2">The sequence shown here is derived from an EMBL/GenBank/DDBJ whole genome shotgun (WGS) entry which is preliminary data.</text>
</comment>
<evidence type="ECO:0000313" key="2">
    <source>
        <dbReference type="EMBL" id="VBB17868.1"/>
    </source>
</evidence>